<keyword evidence="4" id="KW-0234">DNA repair</keyword>
<dbReference type="SUPFAM" id="SSF56784">
    <property type="entry name" value="HAD-like"/>
    <property type="match status" value="1"/>
</dbReference>
<organism evidence="7 8">
    <name type="scientific">Aquatica leii</name>
    <dbReference type="NCBI Taxonomy" id="1421715"/>
    <lineage>
        <taxon>Eukaryota</taxon>
        <taxon>Metazoa</taxon>
        <taxon>Ecdysozoa</taxon>
        <taxon>Arthropoda</taxon>
        <taxon>Hexapoda</taxon>
        <taxon>Insecta</taxon>
        <taxon>Pterygota</taxon>
        <taxon>Neoptera</taxon>
        <taxon>Endopterygota</taxon>
        <taxon>Coleoptera</taxon>
        <taxon>Polyphaga</taxon>
        <taxon>Elateriformia</taxon>
        <taxon>Elateroidea</taxon>
        <taxon>Lampyridae</taxon>
        <taxon>Luciolinae</taxon>
        <taxon>Aquatica</taxon>
    </lineage>
</organism>
<dbReference type="EMBL" id="JARPUR010000002">
    <property type="protein sequence ID" value="KAK4881724.1"/>
    <property type="molecule type" value="Genomic_DNA"/>
</dbReference>
<dbReference type="PANTHER" id="PTHR12083:SF9">
    <property type="entry name" value="BIFUNCTIONAL POLYNUCLEOTIDE PHOSPHATASE_KINASE"/>
    <property type="match status" value="1"/>
</dbReference>
<proteinExistence type="predicted"/>
<dbReference type="InterPro" id="IPR036412">
    <property type="entry name" value="HAD-like_sf"/>
</dbReference>
<reference evidence="8" key="1">
    <citation type="submission" date="2023-01" db="EMBL/GenBank/DDBJ databases">
        <title>Key to firefly adult light organ development and bioluminescence: homeobox transcription factors regulate luciferase expression and transportation to peroxisome.</title>
        <authorList>
            <person name="Fu X."/>
        </authorList>
    </citation>
    <scope>NUCLEOTIDE SEQUENCE [LARGE SCALE GENOMIC DNA]</scope>
</reference>
<dbReference type="InterPro" id="IPR006550">
    <property type="entry name" value="PNKP"/>
</dbReference>
<dbReference type="Gene3D" id="2.60.200.20">
    <property type="match status" value="1"/>
</dbReference>
<evidence type="ECO:0000256" key="4">
    <source>
        <dbReference type="ARBA" id="ARBA00023204"/>
    </source>
</evidence>
<dbReference type="InterPro" id="IPR006549">
    <property type="entry name" value="HAD-SF_hydro_IIIA"/>
</dbReference>
<dbReference type="SUPFAM" id="SSF52540">
    <property type="entry name" value="P-loop containing nucleoside triphosphate hydrolases"/>
    <property type="match status" value="1"/>
</dbReference>
<dbReference type="CDD" id="cd01625">
    <property type="entry name" value="HAD_PNP"/>
    <property type="match status" value="1"/>
</dbReference>
<dbReference type="Pfam" id="PF13671">
    <property type="entry name" value="AAA_33"/>
    <property type="match status" value="1"/>
</dbReference>
<evidence type="ECO:0000256" key="2">
    <source>
        <dbReference type="ARBA" id="ARBA00022763"/>
    </source>
</evidence>
<evidence type="ECO:0000259" key="6">
    <source>
        <dbReference type="Pfam" id="PF17913"/>
    </source>
</evidence>
<dbReference type="InterPro" id="IPR027417">
    <property type="entry name" value="P-loop_NTPase"/>
</dbReference>
<comment type="caution">
    <text evidence="7">The sequence shown here is derived from an EMBL/GenBank/DDBJ whole genome shotgun (WGS) entry which is preliminary data.</text>
</comment>
<dbReference type="GO" id="GO:0006281">
    <property type="term" value="P:DNA repair"/>
    <property type="evidence" value="ECO:0007669"/>
    <property type="project" value="UniProtKB-KW"/>
</dbReference>
<evidence type="ECO:0000256" key="5">
    <source>
        <dbReference type="ARBA" id="ARBA00023242"/>
    </source>
</evidence>
<comment type="subcellular location">
    <subcellularLocation>
        <location evidence="1">Nucleus</location>
    </subcellularLocation>
</comment>
<dbReference type="CDD" id="cd22671">
    <property type="entry name" value="FHA_APTX-like"/>
    <property type="match status" value="1"/>
</dbReference>
<dbReference type="InterPro" id="IPR041388">
    <property type="entry name" value="FHA_2"/>
</dbReference>
<dbReference type="PANTHER" id="PTHR12083">
    <property type="entry name" value="BIFUNCTIONAL POLYNUCLEOTIDE PHOSPHATASE/KINASE"/>
    <property type="match status" value="1"/>
</dbReference>
<dbReference type="GO" id="GO:0005634">
    <property type="term" value="C:nucleus"/>
    <property type="evidence" value="ECO:0007669"/>
    <property type="project" value="UniProtKB-SubCell"/>
</dbReference>
<dbReference type="AlphaFoldDB" id="A0AAN7PC33"/>
<keyword evidence="5" id="KW-0539">Nucleus</keyword>
<dbReference type="FunFam" id="3.40.50.1000:FF:000078">
    <property type="entry name" value="Bifunctional polynucleotide phosphatase/kinase"/>
    <property type="match status" value="1"/>
</dbReference>
<dbReference type="Gene3D" id="3.40.50.300">
    <property type="entry name" value="P-loop containing nucleotide triphosphate hydrolases"/>
    <property type="match status" value="1"/>
</dbReference>
<evidence type="ECO:0000313" key="7">
    <source>
        <dbReference type="EMBL" id="KAK4881724.1"/>
    </source>
</evidence>
<dbReference type="NCBIfam" id="TIGR01662">
    <property type="entry name" value="HAD-SF-IIIA"/>
    <property type="match status" value="1"/>
</dbReference>
<dbReference type="InterPro" id="IPR006551">
    <property type="entry name" value="Polynucleotide_phosphatase"/>
</dbReference>
<dbReference type="InterPro" id="IPR023214">
    <property type="entry name" value="HAD_sf"/>
</dbReference>
<dbReference type="NCBIfam" id="TIGR01663">
    <property type="entry name" value="PNK-3'Pase"/>
    <property type="match status" value="1"/>
</dbReference>
<protein>
    <recommendedName>
        <fullName evidence="6">PNK FHA domain-containing protein</fullName>
    </recommendedName>
</protein>
<dbReference type="Gene3D" id="3.40.50.1000">
    <property type="entry name" value="HAD superfamily/HAD-like"/>
    <property type="match status" value="1"/>
</dbReference>
<dbReference type="InterPro" id="IPR013954">
    <property type="entry name" value="PNK3P"/>
</dbReference>
<dbReference type="Proteomes" id="UP001353858">
    <property type="component" value="Unassembled WGS sequence"/>
</dbReference>
<evidence type="ECO:0000256" key="3">
    <source>
        <dbReference type="ARBA" id="ARBA00022801"/>
    </source>
</evidence>
<keyword evidence="2" id="KW-0227">DNA damage</keyword>
<dbReference type="SUPFAM" id="SSF49879">
    <property type="entry name" value="SMAD/FHA domain"/>
    <property type="match status" value="1"/>
</dbReference>
<evidence type="ECO:0000256" key="1">
    <source>
        <dbReference type="ARBA" id="ARBA00004123"/>
    </source>
</evidence>
<dbReference type="NCBIfam" id="TIGR01664">
    <property type="entry name" value="DNA-3'-Pase"/>
    <property type="match status" value="1"/>
</dbReference>
<dbReference type="FunFam" id="3.40.50.300:FF:000737">
    <property type="entry name" value="Bifunctional polynucleotide phosphatase/kinase"/>
    <property type="match status" value="1"/>
</dbReference>
<gene>
    <name evidence="7" type="ORF">RN001_005043</name>
</gene>
<name>A0AAN7PC33_9COLE</name>
<dbReference type="GO" id="GO:0046403">
    <property type="term" value="F:polynucleotide 3'-phosphatase activity"/>
    <property type="evidence" value="ECO:0007669"/>
    <property type="project" value="InterPro"/>
</dbReference>
<keyword evidence="3" id="KW-0378">Hydrolase</keyword>
<accession>A0AAN7PC33</accession>
<keyword evidence="8" id="KW-1185">Reference proteome</keyword>
<feature type="domain" description="PNK FHA" evidence="6">
    <location>
        <begin position="8"/>
        <end position="78"/>
    </location>
</feature>
<sequence length="524" mass="59826">MAKIANSCILQCVKNPACKIALRNNEKVFLGRGEETSIVDTMLSRKQVAATANYDTREVTIETLGRNFCGCNGYALRKGQTYTLKHGDRLELLIGNHQFDVMFEPPFNEDNKEDKDKNDVKRSKLDFPIFSAAKNVVKTEDTKIEAGEDFGTWETVDNGALLIYTYLEVKSQSKIAAFDLDGTLIRTKSGARFAKDSDDCTLNFPEVKSKLHSLNNEGYKIVIFTNQGGVKLDSHKRKEFKEKAESVLKCIKVPIQLFAATTYSVYRKPIPGMWRTLCDEKNDNVKVDIDNSFYVGDAAGRKKNWAPKKNKDHSIADRLFALNIGLKFYTPEEYFFGARPVPHITPKFDPKNIPTTSTKPSFNNKCEVIIMVGSPGSGKSHYVREHLLTKGYVHVNRDTLGSWQNCIKLLEKTIQKQQSVVIDNTNGEKVTRKKYIDAAKKHNVNCRCFVMTTSWQHSKHNNKFRELTDTAHEPIGEMILNMYKKNYQEPSLEEGFDEIVNIDFVPEFHNDNHKKLYEMFLLDH</sequence>
<evidence type="ECO:0000313" key="8">
    <source>
        <dbReference type="Proteomes" id="UP001353858"/>
    </source>
</evidence>
<dbReference type="GO" id="GO:0046404">
    <property type="term" value="F:ATP-dependent polydeoxyribonucleotide 5'-hydroxyl-kinase activity"/>
    <property type="evidence" value="ECO:0007669"/>
    <property type="project" value="InterPro"/>
</dbReference>
<dbReference type="Pfam" id="PF17913">
    <property type="entry name" value="FHA_2"/>
    <property type="match status" value="1"/>
</dbReference>
<dbReference type="InterPro" id="IPR008984">
    <property type="entry name" value="SMAD_FHA_dom_sf"/>
</dbReference>
<dbReference type="GO" id="GO:0003690">
    <property type="term" value="F:double-stranded DNA binding"/>
    <property type="evidence" value="ECO:0007669"/>
    <property type="project" value="TreeGrafter"/>
</dbReference>
<dbReference type="Pfam" id="PF08645">
    <property type="entry name" value="PNK3P"/>
    <property type="match status" value="1"/>
</dbReference>